<dbReference type="AlphaFoldDB" id="A0A1Y0B1D5"/>
<organism evidence="1">
    <name type="scientific">Utricularia reniformis</name>
    <dbReference type="NCBI Taxonomy" id="192314"/>
    <lineage>
        <taxon>Eukaryota</taxon>
        <taxon>Viridiplantae</taxon>
        <taxon>Streptophyta</taxon>
        <taxon>Embryophyta</taxon>
        <taxon>Tracheophyta</taxon>
        <taxon>Spermatophyta</taxon>
        <taxon>Magnoliopsida</taxon>
        <taxon>eudicotyledons</taxon>
        <taxon>Gunneridae</taxon>
        <taxon>Pentapetalae</taxon>
        <taxon>asterids</taxon>
        <taxon>lamiids</taxon>
        <taxon>Lamiales</taxon>
        <taxon>Lentibulariaceae</taxon>
        <taxon>Utricularia</taxon>
    </lineage>
</organism>
<evidence type="ECO:0000313" key="1">
    <source>
        <dbReference type="EMBL" id="ART31198.1"/>
    </source>
</evidence>
<keyword evidence="1" id="KW-0496">Mitochondrion</keyword>
<geneLocation type="mitochondrion" evidence="1"/>
<gene>
    <name evidence="1" type="ORF">AEK19_MT0975</name>
</gene>
<dbReference type="EMBL" id="KY774314">
    <property type="protein sequence ID" value="ART31198.1"/>
    <property type="molecule type" value="Genomic_DNA"/>
</dbReference>
<accession>A0A1Y0B1D5</accession>
<proteinExistence type="predicted"/>
<name>A0A1Y0B1D5_9LAMI</name>
<sequence>MLFLSLSSKAMTSSLSLRSFLQTIHPTSDVIALRERVKESRLYWQCRRPAQELARATIGNLQHVVYIEYLWQMPALKEEEDPVAKPEQSPYG</sequence>
<protein>
    <submittedName>
        <fullName evidence="1">Uncharacterized protein</fullName>
    </submittedName>
</protein>
<reference evidence="1" key="1">
    <citation type="submission" date="2017-03" db="EMBL/GenBank/DDBJ databases">
        <title>The mitochondrial genome of the carnivorous plant Utricularia reniformis (Lentibulariaceae): structure, comparative analysis and evolutionary landmarks.</title>
        <authorList>
            <person name="Silva S.R."/>
            <person name="Alvarenga D.O."/>
            <person name="Michael T.P."/>
            <person name="Miranda V.F.O."/>
            <person name="Varani A.M."/>
        </authorList>
    </citation>
    <scope>NUCLEOTIDE SEQUENCE</scope>
</reference>